<dbReference type="Gramene" id="Solyc08g006130.2.1">
    <property type="protein sequence ID" value="Solyc08g006130.2.1.1"/>
    <property type="gene ID" value="Solyc08g006130.2"/>
</dbReference>
<evidence type="ECO:0000313" key="1">
    <source>
        <dbReference type="EnsemblPlants" id="Solyc08g006130.2.1.1"/>
    </source>
</evidence>
<reference evidence="1" key="2">
    <citation type="submission" date="2019-01" db="UniProtKB">
        <authorList>
            <consortium name="EnsemblPlants"/>
        </authorList>
    </citation>
    <scope>IDENTIFICATION</scope>
    <source>
        <strain evidence="1">cv. Heinz 1706</strain>
    </source>
</reference>
<dbReference type="Proteomes" id="UP000004994">
    <property type="component" value="Chromosome 8"/>
</dbReference>
<proteinExistence type="predicted"/>
<dbReference type="InParanoid" id="A0A3Q7IDY0"/>
<dbReference type="AlphaFoldDB" id="A0A3Q7IDY0"/>
<keyword evidence="2" id="KW-1185">Reference proteome</keyword>
<accession>A0A3Q7IDY0</accession>
<dbReference type="EnsemblPlants" id="Solyc08g006130.2.1">
    <property type="protein sequence ID" value="Solyc08g006130.2.1.1"/>
    <property type="gene ID" value="Solyc08g006130.2"/>
</dbReference>
<sequence>LIYRSIRFLHTPITRNHNKCQPWIFILTKKP</sequence>
<evidence type="ECO:0000313" key="2">
    <source>
        <dbReference type="Proteomes" id="UP000004994"/>
    </source>
</evidence>
<protein>
    <submittedName>
        <fullName evidence="1">Uncharacterized protein</fullName>
    </submittedName>
</protein>
<organism evidence="1">
    <name type="scientific">Solanum lycopersicum</name>
    <name type="common">Tomato</name>
    <name type="synonym">Lycopersicon esculentum</name>
    <dbReference type="NCBI Taxonomy" id="4081"/>
    <lineage>
        <taxon>Eukaryota</taxon>
        <taxon>Viridiplantae</taxon>
        <taxon>Streptophyta</taxon>
        <taxon>Embryophyta</taxon>
        <taxon>Tracheophyta</taxon>
        <taxon>Spermatophyta</taxon>
        <taxon>Magnoliopsida</taxon>
        <taxon>eudicotyledons</taxon>
        <taxon>Gunneridae</taxon>
        <taxon>Pentapetalae</taxon>
        <taxon>asterids</taxon>
        <taxon>lamiids</taxon>
        <taxon>Solanales</taxon>
        <taxon>Solanaceae</taxon>
        <taxon>Solanoideae</taxon>
        <taxon>Solaneae</taxon>
        <taxon>Solanum</taxon>
        <taxon>Solanum subgen. Lycopersicon</taxon>
    </lineage>
</organism>
<reference evidence="1" key="1">
    <citation type="journal article" date="2012" name="Nature">
        <title>The tomato genome sequence provides insights into fleshy fruit evolution.</title>
        <authorList>
            <consortium name="Tomato Genome Consortium"/>
        </authorList>
    </citation>
    <scope>NUCLEOTIDE SEQUENCE [LARGE SCALE GENOMIC DNA]</scope>
    <source>
        <strain evidence="1">cv. Heinz 1706</strain>
    </source>
</reference>
<name>A0A3Q7IDY0_SOLLC</name>